<dbReference type="Proteomes" id="UP001293791">
    <property type="component" value="Unassembled WGS sequence"/>
</dbReference>
<proteinExistence type="predicted"/>
<accession>A0ABU5L8G0</accession>
<protein>
    <submittedName>
        <fullName evidence="1">Uncharacterized protein</fullName>
    </submittedName>
</protein>
<evidence type="ECO:0000313" key="1">
    <source>
        <dbReference type="EMBL" id="MDZ5762411.1"/>
    </source>
</evidence>
<gene>
    <name evidence="1" type="ORF">Cyrtocomes_00791</name>
</gene>
<name>A0ABU5L8G0_9RICK</name>
<sequence>MSIVMNAIVMNAFMSYNIFDTSSIDLGIVN</sequence>
<keyword evidence="2" id="KW-1185">Reference proteome</keyword>
<dbReference type="EMBL" id="JARGYT010000046">
    <property type="protein sequence ID" value="MDZ5762411.1"/>
    <property type="molecule type" value="Genomic_DNA"/>
</dbReference>
<evidence type="ECO:0000313" key="2">
    <source>
        <dbReference type="Proteomes" id="UP001293791"/>
    </source>
</evidence>
<reference evidence="1 2" key="1">
    <citation type="submission" date="2023-02" db="EMBL/GenBank/DDBJ databases">
        <title>Host association and intracellularity evolved multiple times independently in the Rickettsiales.</title>
        <authorList>
            <person name="Castelli M."/>
            <person name="Nardi T."/>
            <person name="Gammuto L."/>
            <person name="Bellinzona G."/>
            <person name="Sabaneyeva E."/>
            <person name="Potekhin A."/>
            <person name="Serra V."/>
            <person name="Petroni G."/>
            <person name="Sassera D."/>
        </authorList>
    </citation>
    <scope>NUCLEOTIDE SEQUENCE [LARGE SCALE GENOMIC DNA]</scope>
    <source>
        <strain evidence="1 2">BOD18</strain>
    </source>
</reference>
<organism evidence="1 2">
    <name type="scientific">Candidatus Cyrtobacter comes</name>
    <dbReference type="NCBI Taxonomy" id="675776"/>
    <lineage>
        <taxon>Bacteria</taxon>
        <taxon>Pseudomonadati</taxon>
        <taxon>Pseudomonadota</taxon>
        <taxon>Alphaproteobacteria</taxon>
        <taxon>Rickettsiales</taxon>
        <taxon>Candidatus Midichloriaceae</taxon>
        <taxon>Candidatus Cyrtobacter</taxon>
    </lineage>
</organism>
<comment type="caution">
    <text evidence="1">The sequence shown here is derived from an EMBL/GenBank/DDBJ whole genome shotgun (WGS) entry which is preliminary data.</text>
</comment>